<evidence type="ECO:0000313" key="4">
    <source>
        <dbReference type="EMBL" id="RVU25969.1"/>
    </source>
</evidence>
<evidence type="ECO:0000259" key="3">
    <source>
        <dbReference type="PROSITE" id="PS51762"/>
    </source>
</evidence>
<name>A0A437PUM8_9BACT</name>
<keyword evidence="4" id="KW-0378">Hydrolase</keyword>
<keyword evidence="5" id="KW-1185">Reference proteome</keyword>
<evidence type="ECO:0000313" key="5">
    <source>
        <dbReference type="Proteomes" id="UP000282832"/>
    </source>
</evidence>
<reference evidence="4 5" key="1">
    <citation type="submission" date="2019-01" db="EMBL/GenBank/DDBJ databases">
        <authorList>
            <person name="Chen W.-M."/>
        </authorList>
    </citation>
    <scope>NUCLEOTIDE SEQUENCE [LARGE SCALE GENOMIC DNA]</scope>
    <source>
        <strain evidence="4 5">FSY-15</strain>
    </source>
</reference>
<feature type="signal peptide" evidence="2">
    <location>
        <begin position="1"/>
        <end position="19"/>
    </location>
</feature>
<keyword evidence="2" id="KW-0732">Signal</keyword>
<gene>
    <name evidence="4" type="ORF">EOJ36_06020</name>
</gene>
<dbReference type="InterPro" id="IPR000757">
    <property type="entry name" value="Beta-glucanase-like"/>
</dbReference>
<proteinExistence type="inferred from homology"/>
<comment type="similarity">
    <text evidence="1">Belongs to the glycosyl hydrolase 16 family.</text>
</comment>
<dbReference type="Pfam" id="PF00722">
    <property type="entry name" value="Glyco_hydro_16"/>
    <property type="match status" value="1"/>
</dbReference>
<evidence type="ECO:0000256" key="1">
    <source>
        <dbReference type="ARBA" id="ARBA00006865"/>
    </source>
</evidence>
<organism evidence="4 5">
    <name type="scientific">Sandaracinomonas limnophila</name>
    <dbReference type="NCBI Taxonomy" id="1862386"/>
    <lineage>
        <taxon>Bacteria</taxon>
        <taxon>Pseudomonadati</taxon>
        <taxon>Bacteroidota</taxon>
        <taxon>Cytophagia</taxon>
        <taxon>Cytophagales</taxon>
        <taxon>Flectobacillaceae</taxon>
        <taxon>Sandaracinomonas</taxon>
    </lineage>
</organism>
<dbReference type="OrthoDB" id="9776255at2"/>
<protein>
    <submittedName>
        <fullName evidence="4">Glycoside hydrolase family 16 protein</fullName>
    </submittedName>
</protein>
<dbReference type="GO" id="GO:0005975">
    <property type="term" value="P:carbohydrate metabolic process"/>
    <property type="evidence" value="ECO:0007669"/>
    <property type="project" value="InterPro"/>
</dbReference>
<dbReference type="RefSeq" id="WP_127803353.1">
    <property type="nucleotide sequence ID" value="NZ_SACY01000002.1"/>
</dbReference>
<dbReference type="EMBL" id="SACY01000002">
    <property type="protein sequence ID" value="RVU25969.1"/>
    <property type="molecule type" value="Genomic_DNA"/>
</dbReference>
<dbReference type="AlphaFoldDB" id="A0A437PUM8"/>
<accession>A0A437PUM8</accession>
<sequence>MKLFYPLFLFCLTISVANAQQKFIFQDEFSGKNLDTTKWSYNTGGEGWGNHELQNYTKDRKENVRIENGHLIIEARKEDFNKNRFTSGRIVTKGKFDFTYGRVEVRAKLPAGRGTWPAIWMLASGINYGKNYWPDQGEIDIMEHVGYDPSVVHGTVHTKAFNHVIGTQKGNTITITDFDKAFHVYRMDWTPETIRMFVDDKMYFEFPNTHKSWEEWPFDKPEHLILNLAVGGDWGGSKGVDESIFPVRMEVDYVRVLPPPALRATPSL</sequence>
<dbReference type="CDD" id="cd08023">
    <property type="entry name" value="GH16_laminarinase_like"/>
    <property type="match status" value="1"/>
</dbReference>
<dbReference type="Gene3D" id="2.60.120.200">
    <property type="match status" value="1"/>
</dbReference>
<dbReference type="PANTHER" id="PTHR10963">
    <property type="entry name" value="GLYCOSYL HYDROLASE-RELATED"/>
    <property type="match status" value="1"/>
</dbReference>
<dbReference type="Proteomes" id="UP000282832">
    <property type="component" value="Unassembled WGS sequence"/>
</dbReference>
<evidence type="ECO:0000256" key="2">
    <source>
        <dbReference type="SAM" id="SignalP"/>
    </source>
</evidence>
<dbReference type="SUPFAM" id="SSF49899">
    <property type="entry name" value="Concanavalin A-like lectins/glucanases"/>
    <property type="match status" value="1"/>
</dbReference>
<feature type="chain" id="PRO_5019233985" evidence="2">
    <location>
        <begin position="20"/>
        <end position="268"/>
    </location>
</feature>
<dbReference type="InterPro" id="IPR050546">
    <property type="entry name" value="Glycosyl_Hydrlase_16"/>
</dbReference>
<dbReference type="GO" id="GO:0004553">
    <property type="term" value="F:hydrolase activity, hydrolyzing O-glycosyl compounds"/>
    <property type="evidence" value="ECO:0007669"/>
    <property type="project" value="InterPro"/>
</dbReference>
<feature type="domain" description="GH16" evidence="3">
    <location>
        <begin position="1"/>
        <end position="262"/>
    </location>
</feature>
<dbReference type="PROSITE" id="PS51762">
    <property type="entry name" value="GH16_2"/>
    <property type="match status" value="1"/>
</dbReference>
<dbReference type="PANTHER" id="PTHR10963:SF55">
    <property type="entry name" value="GLYCOSIDE HYDROLASE FAMILY 16 PROTEIN"/>
    <property type="match status" value="1"/>
</dbReference>
<dbReference type="InterPro" id="IPR013320">
    <property type="entry name" value="ConA-like_dom_sf"/>
</dbReference>
<comment type="caution">
    <text evidence="4">The sequence shown here is derived from an EMBL/GenBank/DDBJ whole genome shotgun (WGS) entry which is preliminary data.</text>
</comment>